<proteinExistence type="predicted"/>
<evidence type="ECO:0000313" key="2">
    <source>
        <dbReference type="EnsemblPlants" id="Bo13613s010.1"/>
    </source>
</evidence>
<dbReference type="Pfam" id="PF22936">
    <property type="entry name" value="Pol_BBD"/>
    <property type="match status" value="1"/>
</dbReference>
<dbReference type="OMA" id="MYEESSG"/>
<dbReference type="Proteomes" id="UP000032141">
    <property type="component" value="Unassembled WGS sequence"/>
</dbReference>
<organism evidence="2 3">
    <name type="scientific">Brassica oleracea var. oleracea</name>
    <dbReference type="NCBI Taxonomy" id="109376"/>
    <lineage>
        <taxon>Eukaryota</taxon>
        <taxon>Viridiplantae</taxon>
        <taxon>Streptophyta</taxon>
        <taxon>Embryophyta</taxon>
        <taxon>Tracheophyta</taxon>
        <taxon>Spermatophyta</taxon>
        <taxon>Magnoliopsida</taxon>
        <taxon>eudicotyledons</taxon>
        <taxon>Gunneridae</taxon>
        <taxon>Pentapetalae</taxon>
        <taxon>rosids</taxon>
        <taxon>malvids</taxon>
        <taxon>Brassicales</taxon>
        <taxon>Brassicaceae</taxon>
        <taxon>Brassiceae</taxon>
        <taxon>Brassica</taxon>
    </lineage>
</organism>
<dbReference type="STRING" id="109376.A0A0D2ZZN6"/>
<dbReference type="AlphaFoldDB" id="A0A0D2ZZN6"/>
<keyword evidence="3" id="KW-1185">Reference proteome</keyword>
<name>A0A0D2ZZN6_BRAOL</name>
<reference evidence="2" key="2">
    <citation type="submission" date="2015-06" db="UniProtKB">
        <authorList>
            <consortium name="EnsemblPlants"/>
        </authorList>
    </citation>
    <scope>IDENTIFICATION</scope>
</reference>
<reference evidence="2" key="1">
    <citation type="journal article" date="2014" name="Genome Biol.">
        <title>Transcriptome and methylome profiling reveals relics of genome dominance in the mesopolyploid Brassica oleracea.</title>
        <authorList>
            <person name="Parkin I.A."/>
            <person name="Koh C."/>
            <person name="Tang H."/>
            <person name="Robinson S.J."/>
            <person name="Kagale S."/>
            <person name="Clarke W.E."/>
            <person name="Town C.D."/>
            <person name="Nixon J."/>
            <person name="Krishnakumar V."/>
            <person name="Bidwell S.L."/>
            <person name="Denoeud F."/>
            <person name="Belcram H."/>
            <person name="Links M.G."/>
            <person name="Just J."/>
            <person name="Clarke C."/>
            <person name="Bender T."/>
            <person name="Huebert T."/>
            <person name="Mason A.S."/>
            <person name="Pires J.C."/>
            <person name="Barker G."/>
            <person name="Moore J."/>
            <person name="Walley P.G."/>
            <person name="Manoli S."/>
            <person name="Batley J."/>
            <person name="Edwards D."/>
            <person name="Nelson M.N."/>
            <person name="Wang X."/>
            <person name="Paterson A.H."/>
            <person name="King G."/>
            <person name="Bancroft I."/>
            <person name="Chalhoub B."/>
            <person name="Sharpe A.G."/>
        </authorList>
    </citation>
    <scope>NUCLEOTIDE SEQUENCE [LARGE SCALE GENOMIC DNA]</scope>
    <source>
        <strain evidence="2">cv. TO1000</strain>
    </source>
</reference>
<feature type="domain" description="Retrovirus-related Pol polyprotein from transposon TNT 1-94-like beta-barrel" evidence="1">
    <location>
        <begin position="41"/>
        <end position="119"/>
    </location>
</feature>
<dbReference type="HOGENOM" id="CLU_1772851_0_0_1"/>
<dbReference type="EnsemblPlants" id="Bo13613s010.1">
    <property type="protein sequence ID" value="Bo13613s010.1"/>
    <property type="gene ID" value="Bo13613s010"/>
</dbReference>
<evidence type="ECO:0000313" key="3">
    <source>
        <dbReference type="Proteomes" id="UP000032141"/>
    </source>
</evidence>
<protein>
    <recommendedName>
        <fullName evidence="1">Retrovirus-related Pol polyprotein from transposon TNT 1-94-like beta-barrel domain-containing protein</fullName>
    </recommendedName>
</protein>
<accession>A0A0D2ZZN6</accession>
<evidence type="ECO:0000259" key="1">
    <source>
        <dbReference type="Pfam" id="PF22936"/>
    </source>
</evidence>
<sequence length="147" mass="16895">MLLMAFIEEMDEEELHEDEEVTENALMASSENQGDLKKRVWFLDSGCSNHMSGDKTLFSKLDEDFRHSVKLGNNKKMEVVGKGNTKLMLNGANYVISDVYYVPKLKNNLLSLGQLQEKRITIIIQKDYCKIYHEERGLIAESRMSSN</sequence>
<dbReference type="InterPro" id="IPR054722">
    <property type="entry name" value="PolX-like_BBD"/>
</dbReference>
<dbReference type="eggNOG" id="KOG0017">
    <property type="taxonomic scope" value="Eukaryota"/>
</dbReference>
<dbReference type="Gramene" id="Bo13613s010.1">
    <property type="protein sequence ID" value="Bo13613s010.1"/>
    <property type="gene ID" value="Bo13613s010"/>
</dbReference>